<dbReference type="FunFam" id="3.40.640.10:FF:000014">
    <property type="entry name" value="Adenosylmethionine-8-amino-7-oxononanoate aminotransferase, probable"/>
    <property type="match status" value="1"/>
</dbReference>
<dbReference type="PROSITE" id="PS00600">
    <property type="entry name" value="AA_TRANSFER_CLASS_3"/>
    <property type="match status" value="1"/>
</dbReference>
<comment type="cofactor">
    <cofactor evidence="1">
        <name>pyridoxal 5'-phosphate</name>
        <dbReference type="ChEBI" id="CHEBI:597326"/>
    </cofactor>
</comment>
<sequence length="460" mass="50032">MTLARHINDELAAWDRDNLMHPTTHVANHARGDTPGRIIMGGEGVYVTDRDGNRMLDAFAALYCVNAGYGRTDIADAMSKQAHELAYFHSFAGHGNEPAIRLAKMIMDRAPDHMARVYFGLSGSDANESNVKYAWHYHILRGQPEKKKIISRWRGYHGSGLVSGSLTGLAGYHARFHLPLPGFLHTETPHYLRRPDADMSEADYLDHLIGALEDMIEREDPDTIAAFIGEPIMGTGGILPPPPGYWARVQEVLNRHHILLIADEVVTGFGRMGEMFGSTYYGIKPDFMTIAKGLTSAYAPLSGSILSDRVFDVLSQGTDDHGVLCHGWTYSAHPVSAAAGVATLTLIDDLGLVARAAKNGPYLKQRLQEAVGDHPNVAEVRGDGLLAAVELMDDPAARAFFPTMSVAPKVADAMLRRGVIARAMPEGDIMGFAPPLSITRDEIDIVAAALRDAVHEVLGP</sequence>
<dbReference type="PANTHER" id="PTHR43094:SF1">
    <property type="entry name" value="AMINOTRANSFERASE CLASS-III"/>
    <property type="match status" value="1"/>
</dbReference>
<gene>
    <name evidence="7" type="ORF">KX928_11430</name>
</gene>
<dbReference type="PIRSF" id="PIRSF000521">
    <property type="entry name" value="Transaminase_4ab_Lys_Orn"/>
    <property type="match status" value="1"/>
</dbReference>
<dbReference type="GO" id="GO:0008483">
    <property type="term" value="F:transaminase activity"/>
    <property type="evidence" value="ECO:0007669"/>
    <property type="project" value="UniProtKB-KW"/>
</dbReference>
<evidence type="ECO:0000256" key="1">
    <source>
        <dbReference type="ARBA" id="ARBA00001933"/>
    </source>
</evidence>
<comment type="caution">
    <text evidence="7">The sequence shown here is derived from an EMBL/GenBank/DDBJ whole genome shotgun (WGS) entry which is preliminary data.</text>
</comment>
<accession>A0A9X1FUW2</accession>
<dbReference type="PANTHER" id="PTHR43094">
    <property type="entry name" value="AMINOTRANSFERASE"/>
    <property type="match status" value="1"/>
</dbReference>
<organism evidence="7 8">
    <name type="scientific">Roseobacter insulae</name>
    <dbReference type="NCBI Taxonomy" id="2859783"/>
    <lineage>
        <taxon>Bacteria</taxon>
        <taxon>Pseudomonadati</taxon>
        <taxon>Pseudomonadota</taxon>
        <taxon>Alphaproteobacteria</taxon>
        <taxon>Rhodobacterales</taxon>
        <taxon>Roseobacteraceae</taxon>
        <taxon>Roseobacter</taxon>
    </lineage>
</organism>
<evidence type="ECO:0000256" key="5">
    <source>
        <dbReference type="ARBA" id="ARBA00022898"/>
    </source>
</evidence>
<comment type="similarity">
    <text evidence="2 6">Belongs to the class-III pyridoxal-phosphate-dependent aminotransferase family.</text>
</comment>
<dbReference type="RefSeq" id="WP_219502198.1">
    <property type="nucleotide sequence ID" value="NZ_JAHXDN010000003.1"/>
</dbReference>
<evidence type="ECO:0000256" key="2">
    <source>
        <dbReference type="ARBA" id="ARBA00008954"/>
    </source>
</evidence>
<dbReference type="AlphaFoldDB" id="A0A9X1FUW2"/>
<dbReference type="Pfam" id="PF00202">
    <property type="entry name" value="Aminotran_3"/>
    <property type="match status" value="1"/>
</dbReference>
<protein>
    <submittedName>
        <fullName evidence="7">Aminotransferase class III-fold pyridoxal phosphate-dependent enzyme</fullName>
    </submittedName>
</protein>
<reference evidence="7" key="1">
    <citation type="submission" date="2021-07" db="EMBL/GenBank/DDBJ databases">
        <title>Roseobacter insulae sp. nov., isolated from a tidal flat.</title>
        <authorList>
            <person name="Park S."/>
            <person name="Yoon J.-H."/>
        </authorList>
    </citation>
    <scope>NUCLEOTIDE SEQUENCE</scope>
    <source>
        <strain evidence="7">YSTF-M11</strain>
    </source>
</reference>
<dbReference type="NCBIfam" id="NF005684">
    <property type="entry name" value="PRK07482.1"/>
    <property type="match status" value="1"/>
</dbReference>
<name>A0A9X1FUW2_9RHOB</name>
<dbReference type="InterPro" id="IPR049704">
    <property type="entry name" value="Aminotrans_3_PPA_site"/>
</dbReference>
<dbReference type="Proteomes" id="UP001138661">
    <property type="component" value="Unassembled WGS sequence"/>
</dbReference>
<keyword evidence="3 7" id="KW-0032">Aminotransferase</keyword>
<keyword evidence="8" id="KW-1185">Reference proteome</keyword>
<evidence type="ECO:0000313" key="7">
    <source>
        <dbReference type="EMBL" id="MBW4708395.1"/>
    </source>
</evidence>
<keyword evidence="5 6" id="KW-0663">Pyridoxal phosphate</keyword>
<evidence type="ECO:0000256" key="3">
    <source>
        <dbReference type="ARBA" id="ARBA00022576"/>
    </source>
</evidence>
<proteinExistence type="inferred from homology"/>
<dbReference type="CDD" id="cd00610">
    <property type="entry name" value="OAT_like"/>
    <property type="match status" value="1"/>
</dbReference>
<dbReference type="InterPro" id="IPR005814">
    <property type="entry name" value="Aminotrans_3"/>
</dbReference>
<evidence type="ECO:0000313" key="8">
    <source>
        <dbReference type="Proteomes" id="UP001138661"/>
    </source>
</evidence>
<keyword evidence="4" id="KW-0808">Transferase</keyword>
<dbReference type="GO" id="GO:0030170">
    <property type="term" value="F:pyridoxal phosphate binding"/>
    <property type="evidence" value="ECO:0007669"/>
    <property type="project" value="InterPro"/>
</dbReference>
<evidence type="ECO:0000256" key="6">
    <source>
        <dbReference type="RuleBase" id="RU003560"/>
    </source>
</evidence>
<evidence type="ECO:0000256" key="4">
    <source>
        <dbReference type="ARBA" id="ARBA00022679"/>
    </source>
</evidence>
<dbReference type="EMBL" id="JAHXDN010000003">
    <property type="protein sequence ID" value="MBW4708395.1"/>
    <property type="molecule type" value="Genomic_DNA"/>
</dbReference>